<accession>A0A8J2RFF5</accession>
<dbReference type="Proteomes" id="UP000789390">
    <property type="component" value="Unassembled WGS sequence"/>
</dbReference>
<proteinExistence type="predicted"/>
<keyword evidence="1" id="KW-0732">Signal</keyword>
<comment type="caution">
    <text evidence="2">The sequence shown here is derived from an EMBL/GenBank/DDBJ whole genome shotgun (WGS) entry which is preliminary data.</text>
</comment>
<dbReference type="OrthoDB" id="6371598at2759"/>
<dbReference type="EMBL" id="CAKKLH010000068">
    <property type="protein sequence ID" value="CAH0101851.1"/>
    <property type="molecule type" value="Genomic_DNA"/>
</dbReference>
<dbReference type="PROSITE" id="PS51257">
    <property type="entry name" value="PROKAR_LIPOPROTEIN"/>
    <property type="match status" value="1"/>
</dbReference>
<evidence type="ECO:0000313" key="2">
    <source>
        <dbReference type="EMBL" id="CAH0101851.1"/>
    </source>
</evidence>
<protein>
    <submittedName>
        <fullName evidence="2">Uncharacterized protein</fullName>
    </submittedName>
</protein>
<evidence type="ECO:0000256" key="1">
    <source>
        <dbReference type="SAM" id="SignalP"/>
    </source>
</evidence>
<dbReference type="AlphaFoldDB" id="A0A8J2RFF5"/>
<evidence type="ECO:0000313" key="3">
    <source>
        <dbReference type="Proteomes" id="UP000789390"/>
    </source>
</evidence>
<feature type="chain" id="PRO_5035260640" evidence="1">
    <location>
        <begin position="22"/>
        <end position="93"/>
    </location>
</feature>
<sequence length="93" mass="9800">MQRNAMLRFAFVLVLLCIVSCYSVMACDCNYHSGGCSISKPASPGNACKCSYKGFFTCGGSQTGCRDPTSSYCKNPDTSIQSCFLGGGDCGGY</sequence>
<keyword evidence="3" id="KW-1185">Reference proteome</keyword>
<reference evidence="2" key="1">
    <citation type="submission" date="2021-11" db="EMBL/GenBank/DDBJ databases">
        <authorList>
            <person name="Schell T."/>
        </authorList>
    </citation>
    <scope>NUCLEOTIDE SEQUENCE</scope>
    <source>
        <strain evidence="2">M5</strain>
    </source>
</reference>
<name>A0A8J2RFF5_9CRUS</name>
<gene>
    <name evidence="2" type="ORF">DGAL_LOCUS4221</name>
</gene>
<organism evidence="2 3">
    <name type="scientific">Daphnia galeata</name>
    <dbReference type="NCBI Taxonomy" id="27404"/>
    <lineage>
        <taxon>Eukaryota</taxon>
        <taxon>Metazoa</taxon>
        <taxon>Ecdysozoa</taxon>
        <taxon>Arthropoda</taxon>
        <taxon>Crustacea</taxon>
        <taxon>Branchiopoda</taxon>
        <taxon>Diplostraca</taxon>
        <taxon>Cladocera</taxon>
        <taxon>Anomopoda</taxon>
        <taxon>Daphniidae</taxon>
        <taxon>Daphnia</taxon>
    </lineage>
</organism>
<feature type="signal peptide" evidence="1">
    <location>
        <begin position="1"/>
        <end position="21"/>
    </location>
</feature>